<dbReference type="PROSITE" id="PS51318">
    <property type="entry name" value="TAT"/>
    <property type="match status" value="1"/>
</dbReference>
<name>A0ABP5GM74_9ACTN</name>
<comment type="caution">
    <text evidence="1">The sequence shown here is derived from an EMBL/GenBank/DDBJ whole genome shotgun (WGS) entry which is preliminary data.</text>
</comment>
<accession>A0ABP5GM74</accession>
<keyword evidence="2" id="KW-1185">Reference proteome</keyword>
<dbReference type="Proteomes" id="UP001500751">
    <property type="component" value="Unassembled WGS sequence"/>
</dbReference>
<evidence type="ECO:0000313" key="2">
    <source>
        <dbReference type="Proteomes" id="UP001500751"/>
    </source>
</evidence>
<dbReference type="EMBL" id="BAAAQN010000050">
    <property type="protein sequence ID" value="GAA2051025.1"/>
    <property type="molecule type" value="Genomic_DNA"/>
</dbReference>
<reference evidence="2" key="1">
    <citation type="journal article" date="2019" name="Int. J. Syst. Evol. Microbiol.">
        <title>The Global Catalogue of Microorganisms (GCM) 10K type strain sequencing project: providing services to taxonomists for standard genome sequencing and annotation.</title>
        <authorList>
            <consortium name="The Broad Institute Genomics Platform"/>
            <consortium name="The Broad Institute Genome Sequencing Center for Infectious Disease"/>
            <person name="Wu L."/>
            <person name="Ma J."/>
        </authorList>
    </citation>
    <scope>NUCLEOTIDE SEQUENCE [LARGE SCALE GENOMIC DNA]</scope>
    <source>
        <strain evidence="2">JCM 16014</strain>
    </source>
</reference>
<proteinExistence type="predicted"/>
<dbReference type="InterPro" id="IPR006311">
    <property type="entry name" value="TAT_signal"/>
</dbReference>
<dbReference type="RefSeq" id="WP_344669729.1">
    <property type="nucleotide sequence ID" value="NZ_BAAAQN010000050.1"/>
</dbReference>
<protein>
    <recommendedName>
        <fullName evidence="3">Cell wall protein</fullName>
    </recommendedName>
</protein>
<sequence>MTSQVDRRQFLTRAALGGATIVGATALGSLAPEAAFGATGPSVAPGAPDPAFAEGRITSISGSTIIAAGSDGTLNRIQTTGATSAWKLTPTSVGAAQVGDGLYARGVRMPDGTLAADALWLNIVSLDAHVVTLASDKVHLDHQGSRITGHVVKGVSAAVYNGTPAVADLSLVPVGGHVHVVGAWRPDTAEIDVSTVYAKV</sequence>
<evidence type="ECO:0008006" key="3">
    <source>
        <dbReference type="Google" id="ProtNLM"/>
    </source>
</evidence>
<evidence type="ECO:0000313" key="1">
    <source>
        <dbReference type="EMBL" id="GAA2051025.1"/>
    </source>
</evidence>
<organism evidence="1 2">
    <name type="scientific">Catenulispora yoronensis</name>
    <dbReference type="NCBI Taxonomy" id="450799"/>
    <lineage>
        <taxon>Bacteria</taxon>
        <taxon>Bacillati</taxon>
        <taxon>Actinomycetota</taxon>
        <taxon>Actinomycetes</taxon>
        <taxon>Catenulisporales</taxon>
        <taxon>Catenulisporaceae</taxon>
        <taxon>Catenulispora</taxon>
    </lineage>
</organism>
<gene>
    <name evidence="1" type="ORF">GCM10009839_67290</name>
</gene>